<evidence type="ECO:0000256" key="1">
    <source>
        <dbReference type="SAM" id="MobiDB-lite"/>
    </source>
</evidence>
<dbReference type="InParanoid" id="D8U9Y5"/>
<reference evidence="2 3" key="1">
    <citation type="journal article" date="2010" name="Science">
        <title>Genomic analysis of organismal complexity in the multicellular green alga Volvox carteri.</title>
        <authorList>
            <person name="Prochnik S.E."/>
            <person name="Umen J."/>
            <person name="Nedelcu A.M."/>
            <person name="Hallmann A."/>
            <person name="Miller S.M."/>
            <person name="Nishii I."/>
            <person name="Ferris P."/>
            <person name="Kuo A."/>
            <person name="Mitros T."/>
            <person name="Fritz-Laylin L.K."/>
            <person name="Hellsten U."/>
            <person name="Chapman J."/>
            <person name="Simakov O."/>
            <person name="Rensing S.A."/>
            <person name="Terry A."/>
            <person name="Pangilinan J."/>
            <person name="Kapitonov V."/>
            <person name="Jurka J."/>
            <person name="Salamov A."/>
            <person name="Shapiro H."/>
            <person name="Schmutz J."/>
            <person name="Grimwood J."/>
            <person name="Lindquist E."/>
            <person name="Lucas S."/>
            <person name="Grigoriev I.V."/>
            <person name="Schmitt R."/>
            <person name="Kirk D."/>
            <person name="Rokhsar D.S."/>
        </authorList>
    </citation>
    <scope>NUCLEOTIDE SEQUENCE [LARGE SCALE GENOMIC DNA]</scope>
    <source>
        <strain evidence="3">f. Nagariensis / Eve</strain>
    </source>
</reference>
<protein>
    <submittedName>
        <fullName evidence="2">Uncharacterized protein</fullName>
    </submittedName>
</protein>
<feature type="compositionally biased region" description="Acidic residues" evidence="1">
    <location>
        <begin position="808"/>
        <end position="821"/>
    </location>
</feature>
<name>D8U9Y5_VOLCA</name>
<feature type="compositionally biased region" description="Basic residues" evidence="1">
    <location>
        <begin position="77"/>
        <end position="89"/>
    </location>
</feature>
<evidence type="ECO:0000313" key="3">
    <source>
        <dbReference type="Proteomes" id="UP000001058"/>
    </source>
</evidence>
<feature type="region of interest" description="Disordered" evidence="1">
    <location>
        <begin position="808"/>
        <end position="836"/>
    </location>
</feature>
<dbReference type="EMBL" id="GL378372">
    <property type="protein sequence ID" value="EFJ43492.1"/>
    <property type="molecule type" value="Genomic_DNA"/>
</dbReference>
<dbReference type="GeneID" id="9616755"/>
<feature type="compositionally biased region" description="Low complexity" evidence="1">
    <location>
        <begin position="644"/>
        <end position="658"/>
    </location>
</feature>
<sequence>MNYNGLCGAIGPYGGYAGRGGGSPALLCIPPPPAGGRAATSSLADAERRRRSYLHLGFSLTLTVTRALGRLAAPPRGQHRQGGGRRSARRMSPEAKTAKKRLKKPHEGSSVALANSATPGASTAPGFRSPAPPVPPATPPAASGDQSGPSSRVVPNTSADSPSPVGSGTSGGSRPPSGGRGGAGARAGSGGRGGLGGGRPPAAAAPRNVAAMPAAGRPSGSNSVSRTRDASPQRRSGGGGGGSTAAVATPLQSASPSPATTPQARGVAQLGDASSHLPPAAQRALAAAAALAGGADGGLGVQGYYHRDGHQPQQVQQAGDGAAKPAGLPQLPLALRRAMQRYRETMQTRDQLLLMHHNQQQQRRGDKDTGASSHSLPDTVSTAGRAYRSDLARLYHNNNNTRHQTAEPHIIIISSSSGSSSRVGGGGPKARAAGQLSRMSLGPGRSSSSSSAAAAAAAVPQSPGELRRRAQVVFAALVAAETWLIQSLSELARSRGTPGGGVAAASRRTAQADTCAALLADVELLRLELDDLQAQLRVIALTGKEAPTPASSTPSAPSPPPQPLPAAGMYGRVGNSDRDANSDGAASGCDAVAAAAVALEVDGQELEESVVLWRNRFLRALLGGAAGAGGGGGSGSGGSGGGPASRRSGSLPGPGAPLYRPLSTPSPLGGPAGDASIRMRRPLGFWLPDAISLQEAVAHGRAQLQLQATAFQLLLEGCLAAPLLPRQRPAPPPPLPLAMVPAAAAEREGHHGSHHYHYRQQQHQQHHQQAVAAGLAWERWLAQCRLAHLLLFKGAWNCLCSVVELEVEGEEEEEEEEEGGGVEEPHQYRHRQGQGQGQQVAVVRGAAPSLRLGGGGPPAPMAITTGGMTLNNPPVRHHEGSIESMAHSTIATISLIAA</sequence>
<dbReference type="KEGG" id="vcn:VOLCADRAFT_96372"/>
<dbReference type="OrthoDB" id="545997at2759"/>
<feature type="compositionally biased region" description="Low complexity" evidence="1">
    <location>
        <begin position="446"/>
        <end position="458"/>
    </location>
</feature>
<feature type="compositionally biased region" description="Polar residues" evidence="1">
    <location>
        <begin position="250"/>
        <end position="263"/>
    </location>
</feature>
<feature type="compositionally biased region" description="Low complexity" evidence="1">
    <location>
        <begin position="200"/>
        <end position="216"/>
    </location>
</feature>
<feature type="compositionally biased region" description="Polar residues" evidence="1">
    <location>
        <begin position="112"/>
        <end position="121"/>
    </location>
</feature>
<gene>
    <name evidence="2" type="ORF">VOLCADRAFT_96372</name>
</gene>
<feature type="region of interest" description="Disordered" evidence="1">
    <location>
        <begin position="545"/>
        <end position="586"/>
    </location>
</feature>
<feature type="region of interest" description="Disordered" evidence="1">
    <location>
        <begin position="70"/>
        <end position="274"/>
    </location>
</feature>
<proteinExistence type="predicted"/>
<accession>D8U9Y5</accession>
<feature type="compositionally biased region" description="Gly residues" evidence="1">
    <location>
        <begin position="628"/>
        <end position="643"/>
    </location>
</feature>
<dbReference type="Proteomes" id="UP000001058">
    <property type="component" value="Unassembled WGS sequence"/>
</dbReference>
<dbReference type="RefSeq" id="XP_002955421.1">
    <property type="nucleotide sequence ID" value="XM_002955375.1"/>
</dbReference>
<feature type="region of interest" description="Disordered" evidence="1">
    <location>
        <begin position="628"/>
        <end position="675"/>
    </location>
</feature>
<feature type="compositionally biased region" description="Low complexity" evidence="1">
    <location>
        <begin position="161"/>
        <end position="177"/>
    </location>
</feature>
<feature type="region of interest" description="Disordered" evidence="1">
    <location>
        <begin position="357"/>
        <end position="383"/>
    </location>
</feature>
<evidence type="ECO:0000313" key="2">
    <source>
        <dbReference type="EMBL" id="EFJ43492.1"/>
    </source>
</evidence>
<feature type="region of interest" description="Disordered" evidence="1">
    <location>
        <begin position="416"/>
        <end position="462"/>
    </location>
</feature>
<keyword evidence="3" id="KW-1185">Reference proteome</keyword>
<feature type="compositionally biased region" description="Polar residues" evidence="1">
    <location>
        <begin position="144"/>
        <end position="160"/>
    </location>
</feature>
<feature type="compositionally biased region" description="Gly residues" evidence="1">
    <location>
        <begin position="178"/>
        <end position="199"/>
    </location>
</feature>
<feature type="compositionally biased region" description="Polar residues" evidence="1">
    <location>
        <begin position="370"/>
        <end position="382"/>
    </location>
</feature>
<organism evidence="3">
    <name type="scientific">Volvox carteri f. nagariensis</name>
    <dbReference type="NCBI Taxonomy" id="3068"/>
    <lineage>
        <taxon>Eukaryota</taxon>
        <taxon>Viridiplantae</taxon>
        <taxon>Chlorophyta</taxon>
        <taxon>core chlorophytes</taxon>
        <taxon>Chlorophyceae</taxon>
        <taxon>CS clade</taxon>
        <taxon>Chlamydomonadales</taxon>
        <taxon>Volvocaceae</taxon>
        <taxon>Volvox</taxon>
    </lineage>
</organism>
<feature type="compositionally biased region" description="Pro residues" evidence="1">
    <location>
        <begin position="130"/>
        <end position="139"/>
    </location>
</feature>
<feature type="compositionally biased region" description="Low complexity" evidence="1">
    <location>
        <begin position="546"/>
        <end position="555"/>
    </location>
</feature>
<dbReference type="AlphaFoldDB" id="D8U9Y5"/>